<evidence type="ECO:0000313" key="2">
    <source>
        <dbReference type="EMBL" id="MXN17897.1"/>
    </source>
</evidence>
<sequence>MRKTLLIPLALAAALPLAARAEGIDYAPQLYLGWGNTGDHDGALAIATLDARTRYALDDGVTLSLHGRVRLRSDQEVLGYVDDDPLDLEAVLDFGAGGRLTLSSFSRYTGYPWITGDLENRGDLSVFPVIAPIYQGVADLTGVLHDGHVVRADGASYLQYDNDIGPVSVMVRADPQMRYGPVAGSGVRDGDGNRLPRAETSLTFHGAHLELKVMANDIGDSIYALTWKDALPGTSVTLGQQVGDGDFDTRMTNVAVNWMPQGLGALRRVFALYDHYDGDMDYVISAWFGGPAWQLGLSVDDDFDTAATLSYRINRTYEVLVGIDSGHAAYNGFDPGHFPPPVTAARAAALELGLRATF</sequence>
<evidence type="ECO:0000313" key="3">
    <source>
        <dbReference type="Proteomes" id="UP000477911"/>
    </source>
</evidence>
<keyword evidence="3" id="KW-1185">Reference proteome</keyword>
<proteinExistence type="predicted"/>
<reference evidence="2 3" key="1">
    <citation type="submission" date="2019-12" db="EMBL/GenBank/DDBJ databases">
        <authorList>
            <person name="Li M."/>
        </authorList>
    </citation>
    <scope>NUCLEOTIDE SEQUENCE [LARGE SCALE GENOMIC DNA]</scope>
    <source>
        <strain evidence="2 3">GBMRC 2024</strain>
    </source>
</reference>
<comment type="caution">
    <text evidence="2">The sequence shown here is derived from an EMBL/GenBank/DDBJ whole genome shotgun (WGS) entry which is preliminary data.</text>
</comment>
<dbReference type="RefSeq" id="WP_160893689.1">
    <property type="nucleotide sequence ID" value="NZ_WUMU01000006.1"/>
</dbReference>
<organism evidence="2 3">
    <name type="scientific">Pseudooceanicola albus</name>
    <dbReference type="NCBI Taxonomy" id="2692189"/>
    <lineage>
        <taxon>Bacteria</taxon>
        <taxon>Pseudomonadati</taxon>
        <taxon>Pseudomonadota</taxon>
        <taxon>Alphaproteobacteria</taxon>
        <taxon>Rhodobacterales</taxon>
        <taxon>Paracoccaceae</taxon>
        <taxon>Pseudooceanicola</taxon>
    </lineage>
</organism>
<gene>
    <name evidence="2" type="ORF">GR170_08625</name>
</gene>
<evidence type="ECO:0000256" key="1">
    <source>
        <dbReference type="SAM" id="SignalP"/>
    </source>
</evidence>
<keyword evidence="1" id="KW-0732">Signal</keyword>
<protein>
    <recommendedName>
        <fullName evidence="4">Porin</fullName>
    </recommendedName>
</protein>
<accession>A0A6L7G353</accession>
<name>A0A6L7G353_9RHOB</name>
<feature type="chain" id="PRO_5027064022" description="Porin" evidence="1">
    <location>
        <begin position="22"/>
        <end position="358"/>
    </location>
</feature>
<dbReference type="EMBL" id="WUMU01000006">
    <property type="protein sequence ID" value="MXN17897.1"/>
    <property type="molecule type" value="Genomic_DNA"/>
</dbReference>
<dbReference type="Proteomes" id="UP000477911">
    <property type="component" value="Unassembled WGS sequence"/>
</dbReference>
<feature type="signal peptide" evidence="1">
    <location>
        <begin position="1"/>
        <end position="21"/>
    </location>
</feature>
<evidence type="ECO:0008006" key="4">
    <source>
        <dbReference type="Google" id="ProtNLM"/>
    </source>
</evidence>
<dbReference type="AlphaFoldDB" id="A0A6L7G353"/>